<reference evidence="5" key="1">
    <citation type="journal article" date="2020" name="Stud. Mycol.">
        <title>101 Dothideomycetes genomes: a test case for predicting lifestyles and emergence of pathogens.</title>
        <authorList>
            <person name="Haridas S."/>
            <person name="Albert R."/>
            <person name="Binder M."/>
            <person name="Bloem J."/>
            <person name="Labutti K."/>
            <person name="Salamov A."/>
            <person name="Andreopoulos B."/>
            <person name="Baker S."/>
            <person name="Barry K."/>
            <person name="Bills G."/>
            <person name="Bluhm B."/>
            <person name="Cannon C."/>
            <person name="Castanera R."/>
            <person name="Culley D."/>
            <person name="Daum C."/>
            <person name="Ezra D."/>
            <person name="Gonzalez J."/>
            <person name="Henrissat B."/>
            <person name="Kuo A."/>
            <person name="Liang C."/>
            <person name="Lipzen A."/>
            <person name="Lutzoni F."/>
            <person name="Magnuson J."/>
            <person name="Mondo S."/>
            <person name="Nolan M."/>
            <person name="Ohm R."/>
            <person name="Pangilinan J."/>
            <person name="Park H.-J."/>
            <person name="Ramirez L."/>
            <person name="Alfaro M."/>
            <person name="Sun H."/>
            <person name="Tritt A."/>
            <person name="Yoshinaga Y."/>
            <person name="Zwiers L.-H."/>
            <person name="Turgeon B."/>
            <person name="Goodwin S."/>
            <person name="Spatafora J."/>
            <person name="Crous P."/>
            <person name="Grigoriev I."/>
        </authorList>
    </citation>
    <scope>NUCLEOTIDE SEQUENCE</scope>
    <source>
        <strain evidence="5">CBS 121167</strain>
    </source>
</reference>
<gene>
    <name evidence="5" type="ORF">K452DRAFT_310259</name>
</gene>
<accession>A0A6A6B7K1</accession>
<dbReference type="SMART" id="SM00088">
    <property type="entry name" value="PINT"/>
    <property type="match status" value="1"/>
</dbReference>
<dbReference type="InterPro" id="IPR045237">
    <property type="entry name" value="COPS7/eIF3m"/>
</dbReference>
<feature type="region of interest" description="Disordered" evidence="3">
    <location>
        <begin position="217"/>
        <end position="279"/>
    </location>
</feature>
<dbReference type="GeneID" id="54300816"/>
<evidence type="ECO:0000256" key="3">
    <source>
        <dbReference type="SAM" id="MobiDB-lite"/>
    </source>
</evidence>
<evidence type="ECO:0000259" key="4">
    <source>
        <dbReference type="PROSITE" id="PS50250"/>
    </source>
</evidence>
<dbReference type="OrthoDB" id="10265275at2759"/>
<evidence type="ECO:0000313" key="5">
    <source>
        <dbReference type="EMBL" id="KAF2139886.1"/>
    </source>
</evidence>
<dbReference type="RefSeq" id="XP_033395599.1">
    <property type="nucleotide sequence ID" value="XM_033543319.1"/>
</dbReference>
<dbReference type="PROSITE" id="PS50250">
    <property type="entry name" value="PCI"/>
    <property type="match status" value="1"/>
</dbReference>
<keyword evidence="2" id="KW-0736">Signalosome</keyword>
<dbReference type="Pfam" id="PF22061">
    <property type="entry name" value="CSN7_HB_subdom"/>
    <property type="match status" value="1"/>
</dbReference>
<keyword evidence="6" id="KW-1185">Reference proteome</keyword>
<feature type="compositionally biased region" description="Acidic residues" evidence="3">
    <location>
        <begin position="244"/>
        <end position="257"/>
    </location>
</feature>
<dbReference type="Proteomes" id="UP000799438">
    <property type="component" value="Unassembled WGS sequence"/>
</dbReference>
<sequence>MEQTRALNALEPFLALSKAATSPRAAADLVTQATSAANTYVFAELLQAPTIQGLRASPEYAGHLRLLEVFSWGTWQDYTTAQPSLPALSPAQAHKLKLLSLLPLAADPANLTYASLSTKLEIGTTRALEDLLITAIHSGLIAGTLNPAAARVAITSAAPLRDLRPGAAPGMTAALGAWRARCDDSLAELEAQIAGVKAAASERAALKAREDRLRAKVEEKLDEQSKAGGKRGERGQPAVQAQREDEDDAMEVDEGEGVEAGQGRSTRSSKRGAFGGRAR</sequence>
<dbReference type="PANTHER" id="PTHR15350">
    <property type="entry name" value="COP9 SIGNALOSOME COMPLEX SUBUNIT 7/DENDRITIC CELL PROTEIN GA17"/>
    <property type="match status" value="1"/>
</dbReference>
<evidence type="ECO:0000256" key="1">
    <source>
        <dbReference type="ARBA" id="ARBA00008482"/>
    </source>
</evidence>
<evidence type="ECO:0000256" key="2">
    <source>
        <dbReference type="ARBA" id="ARBA00022790"/>
    </source>
</evidence>
<name>A0A6A6B7K1_9PEZI</name>
<evidence type="ECO:0000313" key="6">
    <source>
        <dbReference type="Proteomes" id="UP000799438"/>
    </source>
</evidence>
<dbReference type="InterPro" id="IPR000717">
    <property type="entry name" value="PCI_dom"/>
</dbReference>
<dbReference type="GO" id="GO:0008180">
    <property type="term" value="C:COP9 signalosome"/>
    <property type="evidence" value="ECO:0007669"/>
    <property type="project" value="UniProtKB-KW"/>
</dbReference>
<comment type="similarity">
    <text evidence="1">Belongs to the CSN7/EIF3M family. CSN7 subfamily.</text>
</comment>
<dbReference type="EMBL" id="ML995491">
    <property type="protein sequence ID" value="KAF2139886.1"/>
    <property type="molecule type" value="Genomic_DNA"/>
</dbReference>
<protein>
    <recommendedName>
        <fullName evidence="4">PCI domain-containing protein</fullName>
    </recommendedName>
</protein>
<feature type="domain" description="PCI" evidence="4">
    <location>
        <begin position="1"/>
        <end position="159"/>
    </location>
</feature>
<feature type="compositionally biased region" description="Basic and acidic residues" evidence="3">
    <location>
        <begin position="217"/>
        <end position="234"/>
    </location>
</feature>
<dbReference type="PANTHER" id="PTHR15350:SF5">
    <property type="entry name" value="COP9 SIGNALOSOME COMPLEX SUBUNIT 7"/>
    <property type="match status" value="1"/>
</dbReference>
<organism evidence="5 6">
    <name type="scientific">Aplosporella prunicola CBS 121167</name>
    <dbReference type="NCBI Taxonomy" id="1176127"/>
    <lineage>
        <taxon>Eukaryota</taxon>
        <taxon>Fungi</taxon>
        <taxon>Dikarya</taxon>
        <taxon>Ascomycota</taxon>
        <taxon>Pezizomycotina</taxon>
        <taxon>Dothideomycetes</taxon>
        <taxon>Dothideomycetes incertae sedis</taxon>
        <taxon>Botryosphaeriales</taxon>
        <taxon>Aplosporellaceae</taxon>
        <taxon>Aplosporella</taxon>
    </lineage>
</organism>
<proteinExistence type="inferred from homology"/>
<dbReference type="AlphaFoldDB" id="A0A6A6B7K1"/>